<organism evidence="3 4">
    <name type="scientific">Thermobacillus xylanilyticus</name>
    <dbReference type="NCBI Taxonomy" id="76633"/>
    <lineage>
        <taxon>Bacteria</taxon>
        <taxon>Bacillati</taxon>
        <taxon>Bacillota</taxon>
        <taxon>Bacilli</taxon>
        <taxon>Bacillales</taxon>
        <taxon>Paenibacillaceae</taxon>
        <taxon>Thermobacillus</taxon>
    </lineage>
</organism>
<dbReference type="EMBL" id="CAJRAY010000026">
    <property type="protein sequence ID" value="CAG5082958.1"/>
    <property type="molecule type" value="Genomic_DNA"/>
</dbReference>
<dbReference type="CDD" id="cd01949">
    <property type="entry name" value="GGDEF"/>
    <property type="match status" value="1"/>
</dbReference>
<dbReference type="NCBIfam" id="TIGR00254">
    <property type="entry name" value="GGDEF"/>
    <property type="match status" value="1"/>
</dbReference>
<reference evidence="3 4" key="1">
    <citation type="submission" date="2021-04" db="EMBL/GenBank/DDBJ databases">
        <authorList>
            <person name="Rakotoarivonina H."/>
        </authorList>
    </citation>
    <scope>NUCLEOTIDE SEQUENCE [LARGE SCALE GENOMIC DNA]</scope>
    <source>
        <strain evidence="3 4">XE</strain>
    </source>
</reference>
<feature type="transmembrane region" description="Helical" evidence="1">
    <location>
        <begin position="6"/>
        <end position="25"/>
    </location>
</feature>
<dbReference type="SMART" id="SM00267">
    <property type="entry name" value="GGDEF"/>
    <property type="match status" value="1"/>
</dbReference>
<feature type="transmembrane region" description="Helical" evidence="1">
    <location>
        <begin position="37"/>
        <end position="55"/>
    </location>
</feature>
<evidence type="ECO:0000313" key="4">
    <source>
        <dbReference type="Proteomes" id="UP000681526"/>
    </source>
</evidence>
<dbReference type="InterPro" id="IPR043128">
    <property type="entry name" value="Rev_trsase/Diguanyl_cyclase"/>
</dbReference>
<proteinExistence type="predicted"/>
<evidence type="ECO:0000313" key="3">
    <source>
        <dbReference type="EMBL" id="CAG5082958.1"/>
    </source>
</evidence>
<dbReference type="Pfam" id="PF00990">
    <property type="entry name" value="GGDEF"/>
    <property type="match status" value="1"/>
</dbReference>
<accession>A0ABN7RPY3</accession>
<feature type="transmembrane region" description="Helical" evidence="1">
    <location>
        <begin position="101"/>
        <end position="120"/>
    </location>
</feature>
<dbReference type="RefSeq" id="WP_213483945.1">
    <property type="nucleotide sequence ID" value="NZ_CAJRAY010000026.1"/>
</dbReference>
<keyword evidence="1" id="KW-0812">Transmembrane</keyword>
<feature type="transmembrane region" description="Helical" evidence="1">
    <location>
        <begin position="207"/>
        <end position="225"/>
    </location>
</feature>
<dbReference type="Pfam" id="PF13188">
    <property type="entry name" value="PAS_8"/>
    <property type="match status" value="1"/>
</dbReference>
<dbReference type="PROSITE" id="PS50887">
    <property type="entry name" value="GGDEF"/>
    <property type="match status" value="1"/>
</dbReference>
<keyword evidence="1" id="KW-0472">Membrane</keyword>
<dbReference type="Gene3D" id="3.30.70.270">
    <property type="match status" value="1"/>
</dbReference>
<evidence type="ECO:0000256" key="1">
    <source>
        <dbReference type="SAM" id="Phobius"/>
    </source>
</evidence>
<dbReference type="Proteomes" id="UP000681526">
    <property type="component" value="Unassembled WGS sequence"/>
</dbReference>
<dbReference type="Gene3D" id="3.30.450.20">
    <property type="entry name" value="PAS domain"/>
    <property type="match status" value="1"/>
</dbReference>
<protein>
    <submittedName>
        <fullName evidence="3">Diguanylate cyclase with PAS/PAC sensor</fullName>
        <ecNumber evidence="3">3.1.4.-</ecNumber>
    </submittedName>
</protein>
<dbReference type="InterPro" id="IPR035965">
    <property type="entry name" value="PAS-like_dom_sf"/>
</dbReference>
<feature type="domain" description="GGDEF" evidence="2">
    <location>
        <begin position="379"/>
        <end position="512"/>
    </location>
</feature>
<feature type="transmembrane region" description="Helical" evidence="1">
    <location>
        <begin position="144"/>
        <end position="162"/>
    </location>
</feature>
<dbReference type="PANTHER" id="PTHR46663:SF2">
    <property type="entry name" value="GGDEF DOMAIN-CONTAINING PROTEIN"/>
    <property type="match status" value="1"/>
</dbReference>
<dbReference type="SUPFAM" id="SSF55073">
    <property type="entry name" value="Nucleotide cyclase"/>
    <property type="match status" value="1"/>
</dbReference>
<dbReference type="EC" id="3.1.4.-" evidence="3"/>
<dbReference type="InterPro" id="IPR000014">
    <property type="entry name" value="PAS"/>
</dbReference>
<dbReference type="GO" id="GO:0016787">
    <property type="term" value="F:hydrolase activity"/>
    <property type="evidence" value="ECO:0007669"/>
    <property type="project" value="UniProtKB-KW"/>
</dbReference>
<feature type="transmembrane region" description="Helical" evidence="1">
    <location>
        <begin position="182"/>
        <end position="201"/>
    </location>
</feature>
<dbReference type="InterPro" id="IPR052163">
    <property type="entry name" value="DGC-Regulatory_Protein"/>
</dbReference>
<keyword evidence="3" id="KW-0378">Hydrolase</keyword>
<dbReference type="PANTHER" id="PTHR46663">
    <property type="entry name" value="DIGUANYLATE CYCLASE DGCT-RELATED"/>
    <property type="match status" value="1"/>
</dbReference>
<comment type="caution">
    <text evidence="3">The sequence shown here is derived from an EMBL/GenBank/DDBJ whole genome shotgun (WGS) entry which is preliminary data.</text>
</comment>
<dbReference type="InterPro" id="IPR029787">
    <property type="entry name" value="Nucleotide_cyclase"/>
</dbReference>
<keyword evidence="1" id="KW-1133">Transmembrane helix</keyword>
<gene>
    <name evidence="3" type="primary">txxe 1506</name>
    <name evidence="3" type="ORF">TXXE_06590</name>
</gene>
<keyword evidence="4" id="KW-1185">Reference proteome</keyword>
<evidence type="ECO:0000259" key="2">
    <source>
        <dbReference type="PROSITE" id="PS50887"/>
    </source>
</evidence>
<feature type="transmembrane region" description="Helical" evidence="1">
    <location>
        <begin position="67"/>
        <end position="89"/>
    </location>
</feature>
<dbReference type="SUPFAM" id="SSF55785">
    <property type="entry name" value="PYP-like sensor domain (PAS domain)"/>
    <property type="match status" value="1"/>
</dbReference>
<sequence>MSLAVSVAPLVTHFVPIVYFVYILMDVLSRSRKRTEYLLVGGIIACCLSMFLEEFVRHYLPIEYSPIITAAWFSVSGITIVGLGLHLFVKLTNIEHRFPKFIYPWLFYLPTALVILNLFLNDEMVSGSAFQQAGIWKMPEYNTAYYAAMFGSNVFNAVYIFILWRGIVHTGQKELREIYKQLIYGVLITVFFNLVIGTIDFKGYLPPYPYIYGTWVWCVFLRHTMKKYEFLNHVEIRFEKLFNMSPAAIVLTDLAGHVREANPAARKLFAALNIRHGNISNMLQGELLHRIRNQTAIQDVALSVHGGAGPVELVIDGDYVSVDYRPHLILIMRDVTAQMADRRELEFMAYHDMLTKLPNRKHFFEQLGKALAEAGPSGERLAVMIFDLDRFKAINDRFGHSAGDRALLQVADSIRAMLSGDDFAARLGGDEFIIFFRSASEDRVVRKIGELRAHLAGNPLAAGGESHPIHISIGVSFYPEHGRDSDTLLNNADKALYRVKHGGRNHYAFASEAE</sequence>
<dbReference type="InterPro" id="IPR000160">
    <property type="entry name" value="GGDEF_dom"/>
</dbReference>
<name>A0ABN7RPY3_THEXY</name>